<protein>
    <submittedName>
        <fullName evidence="1">Uncharacterized protein</fullName>
    </submittedName>
</protein>
<dbReference type="EMBL" id="JAHYIQ010000006">
    <property type="protein sequence ID" value="KAK1131633.1"/>
    <property type="molecule type" value="Genomic_DNA"/>
</dbReference>
<dbReference type="AlphaFoldDB" id="A0AA40G695"/>
<evidence type="ECO:0000313" key="1">
    <source>
        <dbReference type="EMBL" id="KAK1131633.1"/>
    </source>
</evidence>
<name>A0AA40G695_9HYME</name>
<gene>
    <name evidence="1" type="ORF">K0M31_017923</name>
</gene>
<dbReference type="Proteomes" id="UP001177670">
    <property type="component" value="Unassembled WGS sequence"/>
</dbReference>
<evidence type="ECO:0000313" key="2">
    <source>
        <dbReference type="Proteomes" id="UP001177670"/>
    </source>
</evidence>
<organism evidence="1 2">
    <name type="scientific">Melipona bicolor</name>
    <dbReference type="NCBI Taxonomy" id="60889"/>
    <lineage>
        <taxon>Eukaryota</taxon>
        <taxon>Metazoa</taxon>
        <taxon>Ecdysozoa</taxon>
        <taxon>Arthropoda</taxon>
        <taxon>Hexapoda</taxon>
        <taxon>Insecta</taxon>
        <taxon>Pterygota</taxon>
        <taxon>Neoptera</taxon>
        <taxon>Endopterygota</taxon>
        <taxon>Hymenoptera</taxon>
        <taxon>Apocrita</taxon>
        <taxon>Aculeata</taxon>
        <taxon>Apoidea</taxon>
        <taxon>Anthophila</taxon>
        <taxon>Apidae</taxon>
        <taxon>Melipona</taxon>
    </lineage>
</organism>
<reference evidence="1" key="1">
    <citation type="submission" date="2021-10" db="EMBL/GenBank/DDBJ databases">
        <title>Melipona bicolor Genome sequencing and assembly.</title>
        <authorList>
            <person name="Araujo N.S."/>
            <person name="Arias M.C."/>
        </authorList>
    </citation>
    <scope>NUCLEOTIDE SEQUENCE</scope>
    <source>
        <strain evidence="1">USP_2M_L1-L4_2017</strain>
        <tissue evidence="1">Whole body</tissue>
    </source>
</reference>
<accession>A0AA40G695</accession>
<proteinExistence type="predicted"/>
<sequence length="70" mass="7764">IERPIKNNRRQTMTKLLVISVVDDYHVASSTGRDGGMEDVQCRTTSLSCNKDKSLCHNTATLLPLSCMLP</sequence>
<comment type="caution">
    <text evidence="1">The sequence shown here is derived from an EMBL/GenBank/DDBJ whole genome shotgun (WGS) entry which is preliminary data.</text>
</comment>
<keyword evidence="2" id="KW-1185">Reference proteome</keyword>
<feature type="non-terminal residue" evidence="1">
    <location>
        <position position="1"/>
    </location>
</feature>